<dbReference type="AlphaFoldDB" id="A0AAV7K2G1"/>
<accession>A0AAV7K2G1</accession>
<feature type="region of interest" description="Disordered" evidence="1">
    <location>
        <begin position="70"/>
        <end position="100"/>
    </location>
</feature>
<keyword evidence="3" id="KW-1185">Reference proteome</keyword>
<sequence>MVWGMMSHRVLSELHIVPQKQTINRAYYRNEILKKTCLNAIARKAKKGSVIERSMLEACQNFCLCRMVPPHTQPMPRSSDVQRSSLGYGRKGSGQLTPPT</sequence>
<organism evidence="2 3">
    <name type="scientific">Oopsacas minuta</name>
    <dbReference type="NCBI Taxonomy" id="111878"/>
    <lineage>
        <taxon>Eukaryota</taxon>
        <taxon>Metazoa</taxon>
        <taxon>Porifera</taxon>
        <taxon>Hexactinellida</taxon>
        <taxon>Hexasterophora</taxon>
        <taxon>Lyssacinosida</taxon>
        <taxon>Leucopsacidae</taxon>
        <taxon>Oopsacas</taxon>
    </lineage>
</organism>
<reference evidence="2 3" key="1">
    <citation type="journal article" date="2023" name="BMC Biol.">
        <title>The compact genome of the sponge Oopsacas minuta (Hexactinellida) is lacking key metazoan core genes.</title>
        <authorList>
            <person name="Santini S."/>
            <person name="Schenkelaars Q."/>
            <person name="Jourda C."/>
            <person name="Duchesne M."/>
            <person name="Belahbib H."/>
            <person name="Rocher C."/>
            <person name="Selva M."/>
            <person name="Riesgo A."/>
            <person name="Vervoort M."/>
            <person name="Leys S.P."/>
            <person name="Kodjabachian L."/>
            <person name="Le Bivic A."/>
            <person name="Borchiellini C."/>
            <person name="Claverie J.M."/>
            <person name="Renard E."/>
        </authorList>
    </citation>
    <scope>NUCLEOTIDE SEQUENCE [LARGE SCALE GENOMIC DNA]</scope>
    <source>
        <strain evidence="2">SPO-2</strain>
    </source>
</reference>
<name>A0AAV7K2G1_9METZ</name>
<protein>
    <submittedName>
        <fullName evidence="2">Uncharacterized protein</fullName>
    </submittedName>
</protein>
<evidence type="ECO:0000256" key="1">
    <source>
        <dbReference type="SAM" id="MobiDB-lite"/>
    </source>
</evidence>
<comment type="caution">
    <text evidence="2">The sequence shown here is derived from an EMBL/GenBank/DDBJ whole genome shotgun (WGS) entry which is preliminary data.</text>
</comment>
<dbReference type="EMBL" id="JAKMXF010000199">
    <property type="protein sequence ID" value="KAI6655398.1"/>
    <property type="molecule type" value="Genomic_DNA"/>
</dbReference>
<proteinExistence type="predicted"/>
<evidence type="ECO:0000313" key="2">
    <source>
        <dbReference type="EMBL" id="KAI6655398.1"/>
    </source>
</evidence>
<gene>
    <name evidence="2" type="ORF">LOD99_2233</name>
</gene>
<evidence type="ECO:0000313" key="3">
    <source>
        <dbReference type="Proteomes" id="UP001165289"/>
    </source>
</evidence>
<feature type="compositionally biased region" description="Polar residues" evidence="1">
    <location>
        <begin position="75"/>
        <end position="85"/>
    </location>
</feature>
<dbReference type="Proteomes" id="UP001165289">
    <property type="component" value="Unassembled WGS sequence"/>
</dbReference>